<dbReference type="InterPro" id="IPR051730">
    <property type="entry name" value="NASP-like"/>
</dbReference>
<organism evidence="10 11">
    <name type="scientific">Muraenolepis orangiensis</name>
    <name type="common">Patagonian moray cod</name>
    <dbReference type="NCBI Taxonomy" id="630683"/>
    <lineage>
        <taxon>Eukaryota</taxon>
        <taxon>Metazoa</taxon>
        <taxon>Chordata</taxon>
        <taxon>Craniata</taxon>
        <taxon>Vertebrata</taxon>
        <taxon>Euteleostomi</taxon>
        <taxon>Actinopterygii</taxon>
        <taxon>Neopterygii</taxon>
        <taxon>Teleostei</taxon>
        <taxon>Neoteleostei</taxon>
        <taxon>Acanthomorphata</taxon>
        <taxon>Zeiogadaria</taxon>
        <taxon>Gadariae</taxon>
        <taxon>Gadiformes</taxon>
        <taxon>Muraenolepidoidei</taxon>
        <taxon>Muraenolepididae</taxon>
        <taxon>Muraenolepis</taxon>
    </lineage>
</organism>
<feature type="coiled-coil region" evidence="7">
    <location>
        <begin position="374"/>
        <end position="408"/>
    </location>
</feature>
<name>A0A9Q0DVF7_9TELE</name>
<dbReference type="GO" id="GO:0005654">
    <property type="term" value="C:nucleoplasm"/>
    <property type="evidence" value="ECO:0007669"/>
    <property type="project" value="TreeGrafter"/>
</dbReference>
<dbReference type="PANTHER" id="PTHR15081">
    <property type="entry name" value="NUCLEAR AUTOANTIGENIC SPERM PROTEIN NASP -RELATED"/>
    <property type="match status" value="1"/>
</dbReference>
<dbReference type="PANTHER" id="PTHR15081:SF1">
    <property type="entry name" value="NUCLEAR AUTOANTIGENIC SPERM PROTEIN"/>
    <property type="match status" value="1"/>
</dbReference>
<gene>
    <name evidence="10" type="ORF">NHX12_004533</name>
</gene>
<dbReference type="EMBL" id="JANIIK010000111">
    <property type="protein sequence ID" value="KAJ3595229.1"/>
    <property type="molecule type" value="Genomic_DNA"/>
</dbReference>
<dbReference type="AlphaFoldDB" id="A0A9Q0DVF7"/>
<dbReference type="SUPFAM" id="SSF48452">
    <property type="entry name" value="TPR-like"/>
    <property type="match status" value="1"/>
</dbReference>
<feature type="compositionally biased region" description="Basic and acidic residues" evidence="8">
    <location>
        <begin position="100"/>
        <end position="110"/>
    </location>
</feature>
<dbReference type="GO" id="GO:0042393">
    <property type="term" value="F:histone binding"/>
    <property type="evidence" value="ECO:0007669"/>
    <property type="project" value="TreeGrafter"/>
</dbReference>
<dbReference type="OrthoDB" id="5587616at2759"/>
<feature type="compositionally biased region" description="Acidic residues" evidence="8">
    <location>
        <begin position="75"/>
        <end position="85"/>
    </location>
</feature>
<evidence type="ECO:0000256" key="1">
    <source>
        <dbReference type="ARBA" id="ARBA00004123"/>
    </source>
</evidence>
<evidence type="ECO:0000313" key="11">
    <source>
        <dbReference type="Proteomes" id="UP001148018"/>
    </source>
</evidence>
<feature type="compositionally biased region" description="Acidic residues" evidence="8">
    <location>
        <begin position="223"/>
        <end position="257"/>
    </location>
</feature>
<dbReference type="Gene3D" id="1.25.40.10">
    <property type="entry name" value="Tetratricopeptide repeat domain"/>
    <property type="match status" value="1"/>
</dbReference>
<comment type="subcellular location">
    <subcellularLocation>
        <location evidence="1">Nucleus</location>
    </subcellularLocation>
</comment>
<evidence type="ECO:0000256" key="7">
    <source>
        <dbReference type="SAM" id="Coils"/>
    </source>
</evidence>
<dbReference type="InterPro" id="IPR019734">
    <property type="entry name" value="TPR_rpt"/>
</dbReference>
<evidence type="ECO:0000256" key="3">
    <source>
        <dbReference type="ARBA" id="ARBA00022737"/>
    </source>
</evidence>
<feature type="compositionally biased region" description="Polar residues" evidence="8">
    <location>
        <begin position="420"/>
        <end position="429"/>
    </location>
</feature>
<proteinExistence type="inferred from homology"/>
<feature type="compositionally biased region" description="Basic and acidic residues" evidence="8">
    <location>
        <begin position="452"/>
        <end position="496"/>
    </location>
</feature>
<feature type="region of interest" description="Disordered" evidence="8">
    <location>
        <begin position="420"/>
        <end position="496"/>
    </location>
</feature>
<protein>
    <recommendedName>
        <fullName evidence="9">Tetratricopeptide SHNi-TPR domain-containing protein</fullName>
    </recommendedName>
</protein>
<dbReference type="InterPro" id="IPR019544">
    <property type="entry name" value="Tetratricopeptide_SHNi-TPR_dom"/>
</dbReference>
<evidence type="ECO:0000256" key="4">
    <source>
        <dbReference type="ARBA" id="ARBA00022803"/>
    </source>
</evidence>
<accession>A0A9Q0DVF7</accession>
<keyword evidence="3" id="KW-0677">Repeat</keyword>
<feature type="compositionally biased region" description="Basic and acidic residues" evidence="8">
    <location>
        <begin position="147"/>
        <end position="200"/>
    </location>
</feature>
<feature type="region of interest" description="Disordered" evidence="8">
    <location>
        <begin position="71"/>
        <end position="258"/>
    </location>
</feature>
<feature type="compositionally biased region" description="Basic and acidic residues" evidence="8">
    <location>
        <begin position="210"/>
        <end position="221"/>
    </location>
</feature>
<sequence length="496" mass="54279">MEEANKLIGAGKKYLVLGNAVGAASVLQEACGMLAKKFGDTADECGEAFFWCGKALLDLARMENTVLGNALEGVPMEESDEETDKDDEKKNSNIESTENVDEKTRDELRAEVYYAMSEEKMNGQKGKDGENDGEKEAEKVGRKRKGGKEAEKVGKEAGKEGEKVGKEAEKVGKEGGKVGKEAEKKVEDEQKNTAQEEKVDGVTGASLLDGENKENIEKTATEENTEEGDSGEEDEADDDDDAEEGDGEDAKSDEEEVGNLQLAWEMLELAKVIYKRKDTKEDQLLAAEAHLRLGEVASESGNYSQALEDLGECLRLQQKHLEADSRLLAETHYQLGLTHTMHCQYGPAIEHFNNATAVIQTRLDNLHKIIKEAASEEKKEMEELTGLLPELKEKVEDAQEGLKVAKAVALKEMLITAKPTNGVSSTTGSVLDGHASKAPVSDISHLVRKKRKPEESPVKEAKKVKQEESTNGEKKPDAKGEKKEADKPASKMEVDR</sequence>
<evidence type="ECO:0000256" key="5">
    <source>
        <dbReference type="ARBA" id="ARBA00023242"/>
    </source>
</evidence>
<feature type="compositionally biased region" description="Basic and acidic residues" evidence="8">
    <location>
        <begin position="117"/>
        <end position="140"/>
    </location>
</feature>
<keyword evidence="4 6" id="KW-0802">TPR repeat</keyword>
<dbReference type="InterPro" id="IPR011990">
    <property type="entry name" value="TPR-like_helical_dom_sf"/>
</dbReference>
<dbReference type="SMART" id="SM00028">
    <property type="entry name" value="TPR"/>
    <property type="match status" value="2"/>
</dbReference>
<evidence type="ECO:0000256" key="8">
    <source>
        <dbReference type="SAM" id="MobiDB-lite"/>
    </source>
</evidence>
<dbReference type="Pfam" id="PF10516">
    <property type="entry name" value="SHNi-TPR"/>
    <property type="match status" value="1"/>
</dbReference>
<dbReference type="PROSITE" id="PS50005">
    <property type="entry name" value="TPR"/>
    <property type="match status" value="1"/>
</dbReference>
<comment type="caution">
    <text evidence="10">The sequence shown here is derived from an EMBL/GenBank/DDBJ whole genome shotgun (WGS) entry which is preliminary data.</text>
</comment>
<comment type="similarity">
    <text evidence="2">Belongs to the NASP family.</text>
</comment>
<dbReference type="Proteomes" id="UP001148018">
    <property type="component" value="Unassembled WGS sequence"/>
</dbReference>
<keyword evidence="11" id="KW-1185">Reference proteome</keyword>
<keyword evidence="5" id="KW-0539">Nucleus</keyword>
<evidence type="ECO:0000313" key="10">
    <source>
        <dbReference type="EMBL" id="KAJ3595229.1"/>
    </source>
</evidence>
<evidence type="ECO:0000256" key="2">
    <source>
        <dbReference type="ARBA" id="ARBA00008402"/>
    </source>
</evidence>
<dbReference type="GO" id="GO:0034080">
    <property type="term" value="P:CENP-A containing chromatin assembly"/>
    <property type="evidence" value="ECO:0007669"/>
    <property type="project" value="TreeGrafter"/>
</dbReference>
<evidence type="ECO:0000259" key="9">
    <source>
        <dbReference type="Pfam" id="PF10516"/>
    </source>
</evidence>
<evidence type="ECO:0000256" key="6">
    <source>
        <dbReference type="PROSITE-ProRule" id="PRU00339"/>
    </source>
</evidence>
<reference evidence="10" key="1">
    <citation type="submission" date="2022-07" db="EMBL/GenBank/DDBJ databases">
        <title>Chromosome-level genome of Muraenolepis orangiensis.</title>
        <authorList>
            <person name="Kim J."/>
        </authorList>
    </citation>
    <scope>NUCLEOTIDE SEQUENCE</scope>
    <source>
        <strain evidence="10">KU_S4_2022</strain>
        <tissue evidence="10">Muscle</tissue>
    </source>
</reference>
<dbReference type="GO" id="GO:0006335">
    <property type="term" value="P:DNA replication-dependent chromatin assembly"/>
    <property type="evidence" value="ECO:0007669"/>
    <property type="project" value="TreeGrafter"/>
</dbReference>
<keyword evidence="7" id="KW-0175">Coiled coil</keyword>
<feature type="repeat" description="TPR" evidence="6">
    <location>
        <begin position="287"/>
        <end position="320"/>
    </location>
</feature>
<feature type="domain" description="Tetratricopeptide SHNi-TPR" evidence="9">
    <location>
        <begin position="287"/>
        <end position="324"/>
    </location>
</feature>